<gene>
    <name evidence="1" type="ORF">P0Y55_12185</name>
</gene>
<dbReference type="GO" id="GO:0030435">
    <property type="term" value="P:sporulation resulting in formation of a cellular spore"/>
    <property type="evidence" value="ECO:0007669"/>
    <property type="project" value="InterPro"/>
</dbReference>
<reference evidence="1" key="1">
    <citation type="submission" date="2023-03" db="EMBL/GenBank/DDBJ databases">
        <title>Andean soil-derived lignocellulolytic bacterial consortium as a source of novel taxa and putative plastic-active enzymes.</title>
        <authorList>
            <person name="Diaz-Garcia L."/>
            <person name="Chuvochina M."/>
            <person name="Feuerriegel G."/>
            <person name="Bunk B."/>
            <person name="Sproer C."/>
            <person name="Streit W.R."/>
            <person name="Rodriguez L.M."/>
            <person name="Overmann J."/>
            <person name="Jimenez D.J."/>
        </authorList>
    </citation>
    <scope>NUCLEOTIDE SEQUENCE</scope>
    <source>
        <strain evidence="1">MAG 2441</strain>
    </source>
</reference>
<evidence type="ECO:0000313" key="1">
    <source>
        <dbReference type="EMBL" id="WEK53343.1"/>
    </source>
</evidence>
<dbReference type="InterPro" id="IPR014247">
    <property type="entry name" value="Spore_lipoprot_YhcN/YlaJ"/>
</dbReference>
<dbReference type="Pfam" id="PF09580">
    <property type="entry name" value="Spore_YhcN_YlaJ"/>
    <property type="match status" value="1"/>
</dbReference>
<dbReference type="NCBIfam" id="TIGR02898">
    <property type="entry name" value="spore_YhcN_YlaJ"/>
    <property type="match status" value="1"/>
</dbReference>
<keyword evidence="1" id="KW-0449">Lipoprotein</keyword>
<dbReference type="InterPro" id="IPR019076">
    <property type="entry name" value="Spore_lipoprot_YhcN/YlaJ-like"/>
</dbReference>
<dbReference type="PROSITE" id="PS51257">
    <property type="entry name" value="PROKAR_LIPOPROTEIN"/>
    <property type="match status" value="1"/>
</dbReference>
<organism evidence="1 2">
    <name type="scientific">Candidatus Cohnella colombiensis</name>
    <dbReference type="NCBI Taxonomy" id="3121368"/>
    <lineage>
        <taxon>Bacteria</taxon>
        <taxon>Bacillati</taxon>
        <taxon>Bacillota</taxon>
        <taxon>Bacilli</taxon>
        <taxon>Bacillales</taxon>
        <taxon>Paenibacillaceae</taxon>
        <taxon>Cohnella</taxon>
    </lineage>
</organism>
<dbReference type="EMBL" id="CP119317">
    <property type="protein sequence ID" value="WEK53343.1"/>
    <property type="molecule type" value="Genomic_DNA"/>
</dbReference>
<sequence length="192" mass="21405">MRKGIIFISMLVTFVLAGISVTGCMNKASVEKTGDLGNKNIRPNSVAKQRAQKEKYEQLGNWKPNSLKMHNNSKLELSQKAADRVKNIPGIKSAYVMLTDHNAYVAVKLKQEGLKTESAALTEAMKTRIAERIQALSSTTENVYVSANPDFIERVEGWEAEVKQGHPIKGFLQEFNALVERIFPARVTQKAK</sequence>
<name>A0AA95EXW3_9BACL</name>
<dbReference type="Proteomes" id="UP001178662">
    <property type="component" value="Chromosome"/>
</dbReference>
<evidence type="ECO:0000313" key="2">
    <source>
        <dbReference type="Proteomes" id="UP001178662"/>
    </source>
</evidence>
<protein>
    <submittedName>
        <fullName evidence="1">YhcN/YlaJ family sporulation lipoprotein</fullName>
    </submittedName>
</protein>
<proteinExistence type="predicted"/>
<keyword evidence="2" id="KW-1185">Reference proteome</keyword>
<accession>A0AA95EXW3</accession>
<dbReference type="AlphaFoldDB" id="A0AA95EXW3"/>